<feature type="region of interest" description="Disordered" evidence="1">
    <location>
        <begin position="126"/>
        <end position="158"/>
    </location>
</feature>
<dbReference type="GeneID" id="108664693"/>
<dbReference type="CTD" id="55718"/>
<dbReference type="RefSeq" id="XP_018006846.1">
    <property type="nucleotide sequence ID" value="XM_018151357.1"/>
</dbReference>
<reference evidence="3" key="1">
    <citation type="submission" date="2025-08" db="UniProtKB">
        <authorList>
            <consortium name="RefSeq"/>
        </authorList>
    </citation>
    <scope>IDENTIFICATION</scope>
</reference>
<dbReference type="Proteomes" id="UP000694843">
    <property type="component" value="Unplaced"/>
</dbReference>
<feature type="compositionally biased region" description="Low complexity" evidence="1">
    <location>
        <begin position="126"/>
        <end position="147"/>
    </location>
</feature>
<evidence type="ECO:0000313" key="2">
    <source>
        <dbReference type="Proteomes" id="UP000694843"/>
    </source>
</evidence>
<dbReference type="PANTHER" id="PTHR12069:SF0">
    <property type="entry name" value="DNA-DIRECTED RNA POLYMERASE III SUBUNIT RPC5"/>
    <property type="match status" value="1"/>
</dbReference>
<dbReference type="Pfam" id="PF04801">
    <property type="entry name" value="RPC5"/>
    <property type="match status" value="1"/>
</dbReference>
<keyword evidence="3" id="KW-0240">DNA-directed RNA polymerase</keyword>
<evidence type="ECO:0000313" key="3">
    <source>
        <dbReference type="RefSeq" id="XP_018006846.1"/>
    </source>
</evidence>
<dbReference type="AlphaFoldDB" id="A0A8B7MZ65"/>
<evidence type="ECO:0000256" key="1">
    <source>
        <dbReference type="SAM" id="MobiDB-lite"/>
    </source>
</evidence>
<dbReference type="KEGG" id="hazt:108664693"/>
<keyword evidence="2" id="KW-1185">Reference proteome</keyword>
<dbReference type="GO" id="GO:0042797">
    <property type="term" value="P:tRNA transcription by RNA polymerase III"/>
    <property type="evidence" value="ECO:0007669"/>
    <property type="project" value="TreeGrafter"/>
</dbReference>
<dbReference type="PANTHER" id="PTHR12069">
    <property type="entry name" value="DNA-DIRECTED RNA POLYMERASES III 80 KDA POLYPEPTIDE RNA POLYMERASE III SUBUNIT 5"/>
    <property type="match status" value="1"/>
</dbReference>
<dbReference type="InterPro" id="IPR006886">
    <property type="entry name" value="RNA_pol_III_Rpc5"/>
</dbReference>
<sequence length="254" mass="28376">MRQLTFESVEGEKINPFHLPPSHFLSLLAPPSSCSTSVAALTDANPLDLPQSALYALTLEKQIEKIMRKVGVARHSEILEFLEPEARRGDAALIEKIQVSATLVQGCWVLKSDLLYPTAALTTTTTPSAPHGTTHSYITTRRSAGRTSGRHNTPAGTPHKAMVDAREYALYLLSSQGWLELDKLQQMTPVPGTDMLAMLGAIARPQLAQGNNKSSGRWVFLLDRDDHFIEQHREVTQRYAMKWEYQFRTRIAPR</sequence>
<organism evidence="2 3">
    <name type="scientific">Hyalella azteca</name>
    <name type="common">Amphipod</name>
    <dbReference type="NCBI Taxonomy" id="294128"/>
    <lineage>
        <taxon>Eukaryota</taxon>
        <taxon>Metazoa</taxon>
        <taxon>Ecdysozoa</taxon>
        <taxon>Arthropoda</taxon>
        <taxon>Crustacea</taxon>
        <taxon>Multicrustacea</taxon>
        <taxon>Malacostraca</taxon>
        <taxon>Eumalacostraca</taxon>
        <taxon>Peracarida</taxon>
        <taxon>Amphipoda</taxon>
        <taxon>Senticaudata</taxon>
        <taxon>Talitrida</taxon>
        <taxon>Talitroidea</taxon>
        <taxon>Hyalellidae</taxon>
        <taxon>Hyalella</taxon>
    </lineage>
</organism>
<dbReference type="GO" id="GO:0005666">
    <property type="term" value="C:RNA polymerase III complex"/>
    <property type="evidence" value="ECO:0007669"/>
    <property type="project" value="TreeGrafter"/>
</dbReference>
<gene>
    <name evidence="3" type="primary">LOC108664693</name>
</gene>
<accession>A0A8B7MZ65</accession>
<protein>
    <submittedName>
        <fullName evidence="3">DNA-directed RNA polymerase III subunit RPC5</fullName>
    </submittedName>
</protein>
<name>A0A8B7MZ65_HYAAZ</name>
<proteinExistence type="predicted"/>
<keyword evidence="3" id="KW-0804">Transcription</keyword>